<feature type="transmembrane region" description="Helical" evidence="1">
    <location>
        <begin position="119"/>
        <end position="152"/>
    </location>
</feature>
<dbReference type="EMBL" id="BLAL01000012">
    <property type="protein sequence ID" value="GES74553.1"/>
    <property type="molecule type" value="Genomic_DNA"/>
</dbReference>
<dbReference type="Gene3D" id="3.30.1370.110">
    <property type="match status" value="1"/>
</dbReference>
<feature type="domain" description="Smr" evidence="2">
    <location>
        <begin position="12"/>
        <end position="75"/>
    </location>
</feature>
<evidence type="ECO:0000259" key="2">
    <source>
        <dbReference type="Pfam" id="PF01713"/>
    </source>
</evidence>
<keyword evidence="1" id="KW-1133">Transmembrane helix</keyword>
<gene>
    <name evidence="3" type="ORF">RCL2_000202600</name>
</gene>
<reference evidence="3" key="1">
    <citation type="submission" date="2019-10" db="EMBL/GenBank/DDBJ databases">
        <title>Conservation and host-specific expression of non-tandemly repeated heterogenous ribosome RNA gene in arbuscular mycorrhizal fungi.</title>
        <authorList>
            <person name="Maeda T."/>
            <person name="Kobayashi Y."/>
            <person name="Nakagawa T."/>
            <person name="Ezawa T."/>
            <person name="Yamaguchi K."/>
            <person name="Bino T."/>
            <person name="Nishimoto Y."/>
            <person name="Shigenobu S."/>
            <person name="Kawaguchi M."/>
        </authorList>
    </citation>
    <scope>NUCLEOTIDE SEQUENCE</scope>
    <source>
        <strain evidence="3">HR1</strain>
    </source>
</reference>
<accession>A0A8H3QCC6</accession>
<dbReference type="SUPFAM" id="SSF160443">
    <property type="entry name" value="SMR domain-like"/>
    <property type="match status" value="1"/>
</dbReference>
<dbReference type="InterPro" id="IPR036063">
    <property type="entry name" value="Smr_dom_sf"/>
</dbReference>
<keyword evidence="1" id="KW-0812">Transmembrane</keyword>
<evidence type="ECO:0000313" key="3">
    <source>
        <dbReference type="EMBL" id="GES74553.1"/>
    </source>
</evidence>
<organism evidence="3 4">
    <name type="scientific">Rhizophagus clarus</name>
    <dbReference type="NCBI Taxonomy" id="94130"/>
    <lineage>
        <taxon>Eukaryota</taxon>
        <taxon>Fungi</taxon>
        <taxon>Fungi incertae sedis</taxon>
        <taxon>Mucoromycota</taxon>
        <taxon>Glomeromycotina</taxon>
        <taxon>Glomeromycetes</taxon>
        <taxon>Glomerales</taxon>
        <taxon>Glomeraceae</taxon>
        <taxon>Rhizophagus</taxon>
    </lineage>
</organism>
<dbReference type="OrthoDB" id="2401430at2759"/>
<sequence>MAYYSSLKEIEVDIHNLQREPAKRLVIDTIKESRYKNISTIKFITGRGNHINSIEERGVLCEAFPSWMSDTEIKHLIEHCKKYDGYYLVYLDFERVYLNYFLNFNFIEFFIHDFDYKGCLITLFLFIITFIFTITITIILFLISYILIVAYARSLSIINY</sequence>
<keyword evidence="1" id="KW-0472">Membrane</keyword>
<proteinExistence type="predicted"/>
<protein>
    <recommendedName>
        <fullName evidence="2">Smr domain-containing protein</fullName>
    </recommendedName>
</protein>
<comment type="caution">
    <text evidence="3">The sequence shown here is derived from an EMBL/GenBank/DDBJ whole genome shotgun (WGS) entry which is preliminary data.</text>
</comment>
<dbReference type="Proteomes" id="UP000615446">
    <property type="component" value="Unassembled WGS sequence"/>
</dbReference>
<evidence type="ECO:0000313" key="4">
    <source>
        <dbReference type="Proteomes" id="UP000615446"/>
    </source>
</evidence>
<dbReference type="Pfam" id="PF01713">
    <property type="entry name" value="Smr"/>
    <property type="match status" value="1"/>
</dbReference>
<name>A0A8H3QCC6_9GLOM</name>
<dbReference type="InterPro" id="IPR002625">
    <property type="entry name" value="Smr_dom"/>
</dbReference>
<evidence type="ECO:0000256" key="1">
    <source>
        <dbReference type="SAM" id="Phobius"/>
    </source>
</evidence>
<dbReference type="AlphaFoldDB" id="A0A8H3QCC6"/>